<name>A0ABT8LD26_9BACT</name>
<accession>A0ABT8LD26</accession>
<proteinExistence type="predicted"/>
<evidence type="ECO:0000313" key="2">
    <source>
        <dbReference type="Proteomes" id="UP001172083"/>
    </source>
</evidence>
<evidence type="ECO:0000313" key="1">
    <source>
        <dbReference type="EMBL" id="MDN5215680.1"/>
    </source>
</evidence>
<sequence>MKNTGSHLVYVALIVTILMPTSGFAQFEPGTNLDQIYTLKKVGINTDAPTTPLEIRTIGNFSGDFLKLRPKSSSSYGLTLKAVSDVNLVKYIFDLKNLSIDYPNIMVFDRGKVGIGTALPESDLHISSGNDGDAILTLSADEDNNNESDNPLIQLRQDGGALGVNIGYDETNFGANLFGIGRRQTSVDHWDTFIINTTNGNVGIGTKTTSSYKLSVNGNIRAKEVKVETGWSDFVFEDDYELITLAELEAFIKANKHLPEIPSAEEVAENGVSLGEMDSKLLQKIEELTLYIIDQQKEIEILKEKAENKFR</sequence>
<reference evidence="1" key="1">
    <citation type="submission" date="2023-06" db="EMBL/GenBank/DDBJ databases">
        <title>Genomic of Agaribacillus aureum.</title>
        <authorList>
            <person name="Wang G."/>
        </authorList>
    </citation>
    <scope>NUCLEOTIDE SEQUENCE</scope>
    <source>
        <strain evidence="1">BMA12</strain>
    </source>
</reference>
<organism evidence="1 2">
    <name type="scientific">Agaribacillus aureus</name>
    <dbReference type="NCBI Taxonomy" id="3051825"/>
    <lineage>
        <taxon>Bacteria</taxon>
        <taxon>Pseudomonadati</taxon>
        <taxon>Bacteroidota</taxon>
        <taxon>Cytophagia</taxon>
        <taxon>Cytophagales</taxon>
        <taxon>Splendidivirgaceae</taxon>
        <taxon>Agaribacillus</taxon>
    </lineage>
</organism>
<gene>
    <name evidence="1" type="ORF">QQ020_26620</name>
</gene>
<dbReference type="RefSeq" id="WP_346761018.1">
    <property type="nucleotide sequence ID" value="NZ_JAUJEB010000007.1"/>
</dbReference>
<dbReference type="Proteomes" id="UP001172083">
    <property type="component" value="Unassembled WGS sequence"/>
</dbReference>
<comment type="caution">
    <text evidence="1">The sequence shown here is derived from an EMBL/GenBank/DDBJ whole genome shotgun (WGS) entry which is preliminary data.</text>
</comment>
<protein>
    <submittedName>
        <fullName evidence="1">Uncharacterized protein</fullName>
    </submittedName>
</protein>
<keyword evidence="2" id="KW-1185">Reference proteome</keyword>
<dbReference type="EMBL" id="JAUJEB010000007">
    <property type="protein sequence ID" value="MDN5215680.1"/>
    <property type="molecule type" value="Genomic_DNA"/>
</dbReference>